<evidence type="ECO:0000256" key="4">
    <source>
        <dbReference type="SAM" id="SignalP"/>
    </source>
</evidence>
<dbReference type="SMART" id="SM00054">
    <property type="entry name" value="EFh"/>
    <property type="match status" value="6"/>
</dbReference>
<evidence type="ECO:0000313" key="6">
    <source>
        <dbReference type="EMBL" id="MPA73743.1"/>
    </source>
</evidence>
<reference evidence="6" key="1">
    <citation type="submission" date="2019-08" db="EMBL/GenBank/DDBJ databases">
        <title>Reference gene set and small RNA set construction with multiple tissues from Davidia involucrata Baill.</title>
        <authorList>
            <person name="Yang H."/>
            <person name="Zhou C."/>
            <person name="Li G."/>
            <person name="Wang J."/>
            <person name="Gao P."/>
            <person name="Wang M."/>
            <person name="Wang R."/>
            <person name="Zhao Y."/>
        </authorList>
    </citation>
    <scope>NUCLEOTIDE SEQUENCE</scope>
    <source>
        <tissue evidence="6">Mixed with DoveR01_LX</tissue>
    </source>
</reference>
<feature type="signal peptide" evidence="4">
    <location>
        <begin position="1"/>
        <end position="26"/>
    </location>
</feature>
<evidence type="ECO:0000256" key="1">
    <source>
        <dbReference type="ARBA" id="ARBA00022723"/>
    </source>
</evidence>
<dbReference type="InterPro" id="IPR018247">
    <property type="entry name" value="EF_Hand_1_Ca_BS"/>
</dbReference>
<keyword evidence="3" id="KW-0106">Calcium</keyword>
<dbReference type="AlphaFoldDB" id="A0A5B7C332"/>
<dbReference type="PROSITE" id="PS00018">
    <property type="entry name" value="EF_HAND_1"/>
    <property type="match status" value="3"/>
</dbReference>
<evidence type="ECO:0000256" key="3">
    <source>
        <dbReference type="ARBA" id="ARBA00022837"/>
    </source>
</evidence>
<accession>A0A5B7C332</accession>
<dbReference type="InterPro" id="IPR002048">
    <property type="entry name" value="EF_hand_dom"/>
</dbReference>
<dbReference type="PROSITE" id="PS50222">
    <property type="entry name" value="EF_HAND_2"/>
    <property type="match status" value="1"/>
</dbReference>
<feature type="domain" description="EF-hand" evidence="5">
    <location>
        <begin position="182"/>
        <end position="217"/>
    </location>
</feature>
<keyword evidence="1" id="KW-0479">Metal-binding</keyword>
<gene>
    <name evidence="6" type="ORF">Din_043184</name>
</gene>
<dbReference type="GO" id="GO:0005783">
    <property type="term" value="C:endoplasmic reticulum"/>
    <property type="evidence" value="ECO:0007669"/>
    <property type="project" value="TreeGrafter"/>
</dbReference>
<dbReference type="PANTHER" id="PTHR10827:SF98">
    <property type="entry name" value="45 KDA CALCIUM-BINDING PROTEIN"/>
    <property type="match status" value="1"/>
</dbReference>
<proteinExistence type="predicted"/>
<sequence length="358" mass="41899">MSKAVVYTLLAAAFLLCMLFFQNITNHNNNVPNGLSRRLGYKIPPLVFDPLVLKIEKLAEEKVLGNERSPIDGERETNPFHDQVDDIDIDIDAYYLGDEGRLNITLRLMFLFPLLDKTPEDGLVDFEELQAWIMQQSINRLNHRTQAELASHDKDGDGAISFTEYLPQFSIEDLERNEMRHGEAGWWKEQFRNADIDQNGTLNFNEFRDFLHPDESENEQIQKWLLREKMKPMDIDNNEKLDYLEFRDGAYDTYKNYVEFENGGANVPNPEEVFGKLDVNKDKLLRVEELKPIMQYLSPGELSYAKYYTRYLIHEADDNGDGKLTLNEMINHEYIFYNTVYEGSPYDNDDDDDYHDEL</sequence>
<keyword evidence="2" id="KW-0677">Repeat</keyword>
<dbReference type="EMBL" id="GHES01043184">
    <property type="protein sequence ID" value="MPA73743.1"/>
    <property type="molecule type" value="Transcribed_RNA"/>
</dbReference>
<dbReference type="SUPFAM" id="SSF47473">
    <property type="entry name" value="EF-hand"/>
    <property type="match status" value="2"/>
</dbReference>
<evidence type="ECO:0000259" key="5">
    <source>
        <dbReference type="PROSITE" id="PS50222"/>
    </source>
</evidence>
<dbReference type="InterPro" id="IPR011992">
    <property type="entry name" value="EF-hand-dom_pair"/>
</dbReference>
<dbReference type="PANTHER" id="PTHR10827">
    <property type="entry name" value="RETICULOCALBIN"/>
    <property type="match status" value="1"/>
</dbReference>
<dbReference type="Pfam" id="PF13202">
    <property type="entry name" value="EF-hand_5"/>
    <property type="match status" value="1"/>
</dbReference>
<feature type="chain" id="PRO_5022764969" evidence="4">
    <location>
        <begin position="27"/>
        <end position="358"/>
    </location>
</feature>
<keyword evidence="4" id="KW-0732">Signal</keyword>
<organism evidence="6">
    <name type="scientific">Davidia involucrata</name>
    <name type="common">Dove tree</name>
    <dbReference type="NCBI Taxonomy" id="16924"/>
    <lineage>
        <taxon>Eukaryota</taxon>
        <taxon>Viridiplantae</taxon>
        <taxon>Streptophyta</taxon>
        <taxon>Embryophyta</taxon>
        <taxon>Tracheophyta</taxon>
        <taxon>Spermatophyta</taxon>
        <taxon>Magnoliopsida</taxon>
        <taxon>eudicotyledons</taxon>
        <taxon>Gunneridae</taxon>
        <taxon>Pentapetalae</taxon>
        <taxon>asterids</taxon>
        <taxon>Cornales</taxon>
        <taxon>Nyssaceae</taxon>
        <taxon>Davidia</taxon>
    </lineage>
</organism>
<dbReference type="GO" id="GO:0005509">
    <property type="term" value="F:calcium ion binding"/>
    <property type="evidence" value="ECO:0007669"/>
    <property type="project" value="InterPro"/>
</dbReference>
<dbReference type="Pfam" id="PF13833">
    <property type="entry name" value="EF-hand_8"/>
    <property type="match status" value="1"/>
</dbReference>
<protein>
    <submittedName>
        <fullName evidence="6">Putative calumenin-B-like</fullName>
    </submittedName>
</protein>
<dbReference type="Gene3D" id="1.10.238.10">
    <property type="entry name" value="EF-hand"/>
    <property type="match status" value="3"/>
</dbReference>
<evidence type="ECO:0000256" key="2">
    <source>
        <dbReference type="ARBA" id="ARBA00022737"/>
    </source>
</evidence>
<name>A0A5B7C332_DAVIN</name>